<dbReference type="RefSeq" id="WP_149300155.1">
    <property type="nucleotide sequence ID" value="NZ_VTWH01000002.1"/>
</dbReference>
<evidence type="ECO:0000313" key="2">
    <source>
        <dbReference type="Proteomes" id="UP000324738"/>
    </source>
</evidence>
<dbReference type="Proteomes" id="UP000324738">
    <property type="component" value="Unassembled WGS sequence"/>
</dbReference>
<sequence>MAQYSAGNVDLVSVRIRALEIVLASEVLYWTDNPANAKHISETMEENFQMLSAQLGYKPVKVDEAATATYFAVDADGTFFEAPRGSPRSDVVNEIATGGVNAYQVFRQQGALFEEVTLEIAREALQVVKAKGPDAFIPALVCDLLDEEVESLRNSWMTQEQHKLDREACSADARYATAREELVAAE</sequence>
<dbReference type="EMBL" id="VTWH01000002">
    <property type="protein sequence ID" value="KAA0970842.1"/>
    <property type="molecule type" value="Genomic_DNA"/>
</dbReference>
<keyword evidence="2" id="KW-1185">Reference proteome</keyword>
<gene>
    <name evidence="1" type="ORF">FPY71_10220</name>
</gene>
<dbReference type="AlphaFoldDB" id="A0A5B0DXV7"/>
<evidence type="ECO:0000313" key="1">
    <source>
        <dbReference type="EMBL" id="KAA0970842.1"/>
    </source>
</evidence>
<protein>
    <submittedName>
        <fullName evidence="1">Uncharacterized protein</fullName>
    </submittedName>
</protein>
<comment type="caution">
    <text evidence="1">The sequence shown here is derived from an EMBL/GenBank/DDBJ whole genome shotgun (WGS) entry which is preliminary data.</text>
</comment>
<accession>A0A5B0DXV7</accession>
<reference evidence="1 2" key="1">
    <citation type="submission" date="2019-08" db="EMBL/GenBank/DDBJ databases">
        <title>Aureimonas fodiniaquatilis sp. nov., isolated from a coal mine wastewater.</title>
        <authorList>
            <person name="Kim W."/>
        </authorList>
    </citation>
    <scope>NUCLEOTIDE SEQUENCE [LARGE SCALE GENOMIC DNA]</scope>
    <source>
        <strain evidence="1 2">CAU 1482</strain>
    </source>
</reference>
<dbReference type="OrthoDB" id="9791637at2"/>
<organism evidence="1 2">
    <name type="scientific">Aureimonas fodinaquatilis</name>
    <dbReference type="NCBI Taxonomy" id="2565783"/>
    <lineage>
        <taxon>Bacteria</taxon>
        <taxon>Pseudomonadati</taxon>
        <taxon>Pseudomonadota</taxon>
        <taxon>Alphaproteobacteria</taxon>
        <taxon>Hyphomicrobiales</taxon>
        <taxon>Aurantimonadaceae</taxon>
        <taxon>Aureimonas</taxon>
    </lineage>
</organism>
<name>A0A5B0DXV7_9HYPH</name>
<proteinExistence type="predicted"/>